<evidence type="ECO:0008006" key="4">
    <source>
        <dbReference type="Google" id="ProtNLM"/>
    </source>
</evidence>
<organism evidence="3">
    <name type="scientific">viral metagenome</name>
    <dbReference type="NCBI Taxonomy" id="1070528"/>
    <lineage>
        <taxon>unclassified sequences</taxon>
        <taxon>metagenomes</taxon>
        <taxon>organismal metagenomes</taxon>
    </lineage>
</organism>
<dbReference type="InterPro" id="IPR031654">
    <property type="entry name" value="Capsid_N"/>
</dbReference>
<dbReference type="InterPro" id="IPR007542">
    <property type="entry name" value="MCP_C"/>
</dbReference>
<dbReference type="GO" id="GO:0005198">
    <property type="term" value="F:structural molecule activity"/>
    <property type="evidence" value="ECO:0007669"/>
    <property type="project" value="InterPro"/>
</dbReference>
<dbReference type="InterPro" id="IPR016112">
    <property type="entry name" value="VP_dsDNA_II"/>
</dbReference>
<dbReference type="SUPFAM" id="SSF49749">
    <property type="entry name" value="Group II dsDNA viruses VP"/>
    <property type="match status" value="2"/>
</dbReference>
<proteinExistence type="predicted"/>
<dbReference type="Pfam" id="PF04451">
    <property type="entry name" value="Capsid_NCLDV"/>
    <property type="match status" value="1"/>
</dbReference>
<evidence type="ECO:0000313" key="3">
    <source>
        <dbReference type="EMBL" id="QHU03750.1"/>
    </source>
</evidence>
<dbReference type="Gene3D" id="2.70.9.10">
    <property type="entry name" value="Adenovirus Type 2 Hexon, domain 4"/>
    <property type="match status" value="1"/>
</dbReference>
<reference evidence="3" key="1">
    <citation type="journal article" date="2020" name="Nature">
        <title>Giant virus diversity and host interactions through global metagenomics.</title>
        <authorList>
            <person name="Schulz F."/>
            <person name="Roux S."/>
            <person name="Paez-Espino D."/>
            <person name="Jungbluth S."/>
            <person name="Walsh D.A."/>
            <person name="Denef V.J."/>
            <person name="McMahon K.D."/>
            <person name="Konstantinidis K.T."/>
            <person name="Eloe-Fadrosh E.A."/>
            <person name="Kyrpides N.C."/>
            <person name="Woyke T."/>
        </authorList>
    </citation>
    <scope>NUCLEOTIDE SEQUENCE</scope>
    <source>
        <strain evidence="3">GVMAG-M-3300027206-1</strain>
    </source>
</reference>
<sequence>MAGELQLMSSGPQEKFFTLDPDYSHFLESFKKHTNFSNEYVDLDPENEADFGSIVKFKIPQNQGDLLKTLSLKVTLPEIILAAGCYVESAGHALIEHVDLIIGGKVIQRLTSDYLQIYSEHFVTQTKQNALEELIGKFPERTAHIRVSNPLIAARNALGNDADISFFVDLPFYFYNHPELAIPLCAINRQEVEVEFKLRTAQEIVILTSGDYADISGETKKIIDFQLCAEVVHVDCEERIKMQKSRRDYLITQIQQNVFDVGLGVNTGQFKLDFVNPVKELYFVVQRHGSNVNATSGYDTSVGKPTIANSNFEGNFVTPFDYDGLLEETGNKYILWENLDHLTLTLDGQEIITKDTGTMTFLKAVQAAIHHSKTQLIRRFYSYSFALQPEEWYPTGQVNFSLVKEQILNLSLTPCIDFPRQVRVYAVNYNILRVGEGTAKTIFDLKY</sequence>
<protein>
    <recommendedName>
        <fullName evidence="4">Major capsid protein N-terminal domain-containing protein</fullName>
    </recommendedName>
</protein>
<dbReference type="Pfam" id="PF16903">
    <property type="entry name" value="Capsid_N"/>
    <property type="match status" value="1"/>
</dbReference>
<accession>A0A6C0JFW5</accession>
<dbReference type="Gene3D" id="2.70.9.20">
    <property type="entry name" value="Major capsid protein Vp54"/>
    <property type="match status" value="1"/>
</dbReference>
<evidence type="ECO:0000259" key="1">
    <source>
        <dbReference type="Pfam" id="PF04451"/>
    </source>
</evidence>
<feature type="domain" description="Major capsid protein N-terminal" evidence="2">
    <location>
        <begin position="25"/>
        <end position="216"/>
    </location>
</feature>
<name>A0A6C0JFW5_9ZZZZ</name>
<feature type="domain" description="Major capsid protein C-terminal" evidence="1">
    <location>
        <begin position="238"/>
        <end position="439"/>
    </location>
</feature>
<evidence type="ECO:0000259" key="2">
    <source>
        <dbReference type="Pfam" id="PF16903"/>
    </source>
</evidence>
<dbReference type="InterPro" id="IPR038519">
    <property type="entry name" value="MCP_C_sf"/>
</dbReference>
<dbReference type="AlphaFoldDB" id="A0A6C0JFW5"/>
<dbReference type="EMBL" id="MN740386">
    <property type="protein sequence ID" value="QHU03750.1"/>
    <property type="molecule type" value="Genomic_DNA"/>
</dbReference>